<reference evidence="2 3" key="1">
    <citation type="submission" date="2018-11" db="EMBL/GenBank/DDBJ databases">
        <authorList>
            <consortium name="Pathogen Informatics"/>
        </authorList>
    </citation>
    <scope>NUCLEOTIDE SEQUENCE [LARGE SCALE GENOMIC DNA]</scope>
</reference>
<keyword evidence="3" id="KW-1185">Reference proteome</keyword>
<name>A0A3P7RIV9_DIBLA</name>
<protein>
    <submittedName>
        <fullName evidence="2">Uncharacterized protein</fullName>
    </submittedName>
</protein>
<sequence length="126" mass="13554">MASVAPHIVQGVVRGIDRGTTRAPVAAEAAASLADVDDVTLPAVVTVFTRRVMTELSPVQNWDALTEMRSLVGLRKSRMRIGLLNSAACHLIGRTRSNSERTSPLRMPPVPRPTMVLQSPQTSGVQ</sequence>
<evidence type="ECO:0000313" key="3">
    <source>
        <dbReference type="Proteomes" id="UP000281553"/>
    </source>
</evidence>
<dbReference type="AlphaFoldDB" id="A0A3P7RIV9"/>
<evidence type="ECO:0000313" key="2">
    <source>
        <dbReference type="EMBL" id="VDN43312.1"/>
    </source>
</evidence>
<organism evidence="2 3">
    <name type="scientific">Dibothriocephalus latus</name>
    <name type="common">Fish tapeworm</name>
    <name type="synonym">Diphyllobothrium latum</name>
    <dbReference type="NCBI Taxonomy" id="60516"/>
    <lineage>
        <taxon>Eukaryota</taxon>
        <taxon>Metazoa</taxon>
        <taxon>Spiralia</taxon>
        <taxon>Lophotrochozoa</taxon>
        <taxon>Platyhelminthes</taxon>
        <taxon>Cestoda</taxon>
        <taxon>Eucestoda</taxon>
        <taxon>Diphyllobothriidea</taxon>
        <taxon>Diphyllobothriidae</taxon>
        <taxon>Dibothriocephalus</taxon>
    </lineage>
</organism>
<proteinExistence type="predicted"/>
<evidence type="ECO:0000256" key="1">
    <source>
        <dbReference type="SAM" id="MobiDB-lite"/>
    </source>
</evidence>
<dbReference type="Proteomes" id="UP000281553">
    <property type="component" value="Unassembled WGS sequence"/>
</dbReference>
<feature type="region of interest" description="Disordered" evidence="1">
    <location>
        <begin position="94"/>
        <end position="126"/>
    </location>
</feature>
<dbReference type="EMBL" id="UYRU01107435">
    <property type="protein sequence ID" value="VDN43312.1"/>
    <property type="molecule type" value="Genomic_DNA"/>
</dbReference>
<gene>
    <name evidence="2" type="ORF">DILT_LOCUS19055</name>
</gene>
<accession>A0A3P7RIV9</accession>
<feature type="compositionally biased region" description="Polar residues" evidence="1">
    <location>
        <begin position="116"/>
        <end position="126"/>
    </location>
</feature>